<evidence type="ECO:0000313" key="8">
    <source>
        <dbReference type="Proteomes" id="UP001301442"/>
    </source>
</evidence>
<comment type="similarity">
    <text evidence="1">Belongs to the sulfatase family.</text>
</comment>
<keyword evidence="5" id="KW-0732">Signal</keyword>
<dbReference type="InterPro" id="IPR024607">
    <property type="entry name" value="Sulfatase_CS"/>
</dbReference>
<evidence type="ECO:0000256" key="2">
    <source>
        <dbReference type="ARBA" id="ARBA00022723"/>
    </source>
</evidence>
<name>A0ABZ0GLF9_9GAMM</name>
<evidence type="ECO:0000259" key="6">
    <source>
        <dbReference type="Pfam" id="PF00884"/>
    </source>
</evidence>
<feature type="domain" description="Sulfatase N-terminal" evidence="6">
    <location>
        <begin position="29"/>
        <end position="396"/>
    </location>
</feature>
<evidence type="ECO:0000256" key="4">
    <source>
        <dbReference type="ARBA" id="ARBA00022837"/>
    </source>
</evidence>
<dbReference type="RefSeq" id="WP_348395414.1">
    <property type="nucleotide sequence ID" value="NZ_CP136600.1"/>
</dbReference>
<evidence type="ECO:0000256" key="5">
    <source>
        <dbReference type="SAM" id="SignalP"/>
    </source>
</evidence>
<dbReference type="Pfam" id="PF00884">
    <property type="entry name" value="Sulfatase"/>
    <property type="match status" value="1"/>
</dbReference>
<keyword evidence="4" id="KW-0106">Calcium</keyword>
<dbReference type="InterPro" id="IPR017850">
    <property type="entry name" value="Alkaline_phosphatase_core_sf"/>
</dbReference>
<dbReference type="Gene3D" id="3.40.720.10">
    <property type="entry name" value="Alkaline Phosphatase, subunit A"/>
    <property type="match status" value="1"/>
</dbReference>
<dbReference type="InterPro" id="IPR000917">
    <property type="entry name" value="Sulfatase_N"/>
</dbReference>
<evidence type="ECO:0000256" key="3">
    <source>
        <dbReference type="ARBA" id="ARBA00022801"/>
    </source>
</evidence>
<keyword evidence="8" id="KW-1185">Reference proteome</keyword>
<dbReference type="PANTHER" id="PTHR42693">
    <property type="entry name" value="ARYLSULFATASE FAMILY MEMBER"/>
    <property type="match status" value="1"/>
</dbReference>
<dbReference type="Gene3D" id="3.30.1120.10">
    <property type="match status" value="1"/>
</dbReference>
<keyword evidence="2" id="KW-0479">Metal-binding</keyword>
<dbReference type="SUPFAM" id="SSF53649">
    <property type="entry name" value="Alkaline phosphatase-like"/>
    <property type="match status" value="1"/>
</dbReference>
<dbReference type="Proteomes" id="UP001301442">
    <property type="component" value="Chromosome"/>
</dbReference>
<proteinExistence type="inferred from homology"/>
<dbReference type="EMBL" id="CP136600">
    <property type="protein sequence ID" value="WOH36603.1"/>
    <property type="molecule type" value="Genomic_DNA"/>
</dbReference>
<sequence length="503" mass="56502">MLKSKTILRSLLTMFFIGQTALANAQQRPNVLLIIGDDQGYADIGATGLASDVNTPNLDALAKTGVRFTQAYVAAPICNVSRTSLITGSYPQRFSGYWYGGSGLENAKFATLAEVMQSQGYQTGYIGKYHYGRNLSTNNRNFPLRHGFDSLYGFAGGRKHYMIHNAEQETNFKQRIKQASKKSGKNLGSAKALKMEPMWVNDQQVDQQGFSTELFGEQAQKYLTDYSSHVKTVNAEDQQPFFLQVSFNAIHNFTHQLPEKYLKDNGLTARQDWQPEKESFMQWYKSTMYPNNPQGREYYLAQLSYLDNEVGKIITTLKAQGLAENTLVVYISDNGGSTSIYANNGPLNGSKYTLYEGGLRVPMIVNWPQKYPTAKVLDNVVSAMDLYPTILQAADIAVPTHIDGQDLSPLLSGAKPNLSHDILFWDTGHAVGVRAGKWKYRFAKSDQYANRQQVKIELGEFLYNLDNDPGEKNNLIKDFPEVVQELKRKYLEWAKNNIKGSSL</sequence>
<protein>
    <submittedName>
        <fullName evidence="7">Sulfatase-like hydrolase/transferase</fullName>
    </submittedName>
</protein>
<gene>
    <name evidence="7" type="ORF">RI844_14660</name>
</gene>
<dbReference type="InterPro" id="IPR050738">
    <property type="entry name" value="Sulfatase"/>
</dbReference>
<organism evidence="7 8">
    <name type="scientific">Thalassotalea fonticola</name>
    <dbReference type="NCBI Taxonomy" id="3065649"/>
    <lineage>
        <taxon>Bacteria</taxon>
        <taxon>Pseudomonadati</taxon>
        <taxon>Pseudomonadota</taxon>
        <taxon>Gammaproteobacteria</taxon>
        <taxon>Alteromonadales</taxon>
        <taxon>Colwelliaceae</taxon>
        <taxon>Thalassotalea</taxon>
    </lineage>
</organism>
<dbReference type="PANTHER" id="PTHR42693:SF33">
    <property type="entry name" value="ARYLSULFATASE"/>
    <property type="match status" value="1"/>
</dbReference>
<evidence type="ECO:0000313" key="7">
    <source>
        <dbReference type="EMBL" id="WOH36603.1"/>
    </source>
</evidence>
<reference evidence="7 8" key="1">
    <citation type="submission" date="2023-09" db="EMBL/GenBank/DDBJ databases">
        <authorList>
            <person name="Qi X."/>
        </authorList>
    </citation>
    <scope>NUCLEOTIDE SEQUENCE [LARGE SCALE GENOMIC DNA]</scope>
    <source>
        <strain evidence="7 8">S1-1</strain>
    </source>
</reference>
<keyword evidence="3" id="KW-0378">Hydrolase</keyword>
<dbReference type="PROSITE" id="PS00149">
    <property type="entry name" value="SULFATASE_2"/>
    <property type="match status" value="1"/>
</dbReference>
<feature type="chain" id="PRO_5046488209" evidence="5">
    <location>
        <begin position="26"/>
        <end position="503"/>
    </location>
</feature>
<evidence type="ECO:0000256" key="1">
    <source>
        <dbReference type="ARBA" id="ARBA00008779"/>
    </source>
</evidence>
<feature type="signal peptide" evidence="5">
    <location>
        <begin position="1"/>
        <end position="25"/>
    </location>
</feature>
<accession>A0ABZ0GLF9</accession>